<dbReference type="EMBL" id="JASGBQ010000001">
    <property type="protein sequence ID" value="MDI9240885.1"/>
    <property type="molecule type" value="Genomic_DNA"/>
</dbReference>
<accession>A0AAP4B8B2</accession>
<dbReference type="GO" id="GO:0006355">
    <property type="term" value="P:regulation of DNA-templated transcription"/>
    <property type="evidence" value="ECO:0007669"/>
    <property type="project" value="InterPro"/>
</dbReference>
<sequence>MTYKEMAAVLNVSVETVKTHVSNMLLKTGYASKTKLAAMVMSKRLIVNGF</sequence>
<keyword evidence="3" id="KW-1185">Reference proteome</keyword>
<dbReference type="GO" id="GO:0003677">
    <property type="term" value="F:DNA binding"/>
    <property type="evidence" value="ECO:0007669"/>
    <property type="project" value="InterPro"/>
</dbReference>
<dbReference type="Gene3D" id="1.10.10.10">
    <property type="entry name" value="Winged helix-like DNA-binding domain superfamily/Winged helix DNA-binding domain"/>
    <property type="match status" value="1"/>
</dbReference>
<evidence type="ECO:0000313" key="3">
    <source>
        <dbReference type="Proteomes" id="UP001300383"/>
    </source>
</evidence>
<dbReference type="AlphaFoldDB" id="A0AAP4B8B2"/>
<comment type="caution">
    <text evidence="2">The sequence shown here is derived from an EMBL/GenBank/DDBJ whole genome shotgun (WGS) entry which is preliminary data.</text>
</comment>
<evidence type="ECO:0000313" key="2">
    <source>
        <dbReference type="EMBL" id="MDI9240885.1"/>
    </source>
</evidence>
<protein>
    <submittedName>
        <fullName evidence="2">LuxR C-terminal-related transcriptional regulator</fullName>
    </submittedName>
</protein>
<proteinExistence type="predicted"/>
<name>A0AAP4B8B2_9FIRM</name>
<dbReference type="Pfam" id="PF00196">
    <property type="entry name" value="GerE"/>
    <property type="match status" value="1"/>
</dbReference>
<feature type="domain" description="HTH luxR-type" evidence="1">
    <location>
        <begin position="1"/>
        <end position="44"/>
    </location>
</feature>
<evidence type="ECO:0000259" key="1">
    <source>
        <dbReference type="PROSITE" id="PS50043"/>
    </source>
</evidence>
<dbReference type="InterPro" id="IPR036388">
    <property type="entry name" value="WH-like_DNA-bd_sf"/>
</dbReference>
<dbReference type="InterPro" id="IPR016032">
    <property type="entry name" value="Sig_transdc_resp-reg_C-effctor"/>
</dbReference>
<reference evidence="2 3" key="1">
    <citation type="submission" date="2023-05" db="EMBL/GenBank/DDBJ databases">
        <title>[ruminococcus] sp. nov., isolated from a pig farm feces dump.</title>
        <authorList>
            <person name="Chang Y.-H."/>
        </authorList>
    </citation>
    <scope>NUCLEOTIDE SEQUENCE [LARGE SCALE GENOMIC DNA]</scope>
    <source>
        <strain evidence="2 3">YH-rum2234</strain>
    </source>
</reference>
<organism evidence="2 3">
    <name type="scientific">Fusibacillus kribbianus</name>
    <dbReference type="NCBI Taxonomy" id="3044208"/>
    <lineage>
        <taxon>Bacteria</taxon>
        <taxon>Bacillati</taxon>
        <taxon>Bacillota</taxon>
        <taxon>Clostridia</taxon>
        <taxon>Lachnospirales</taxon>
        <taxon>Lachnospiraceae</taxon>
        <taxon>Fusibacillus</taxon>
    </lineage>
</organism>
<gene>
    <name evidence="2" type="ORF">QJ036_00120</name>
</gene>
<dbReference type="SUPFAM" id="SSF46894">
    <property type="entry name" value="C-terminal effector domain of the bipartite response regulators"/>
    <property type="match status" value="1"/>
</dbReference>
<dbReference type="PROSITE" id="PS50043">
    <property type="entry name" value="HTH_LUXR_2"/>
    <property type="match status" value="1"/>
</dbReference>
<dbReference type="RefSeq" id="WP_283229401.1">
    <property type="nucleotide sequence ID" value="NZ_JASGBQ010000001.1"/>
</dbReference>
<dbReference type="Proteomes" id="UP001300383">
    <property type="component" value="Unassembled WGS sequence"/>
</dbReference>
<dbReference type="InterPro" id="IPR000792">
    <property type="entry name" value="Tscrpt_reg_LuxR_C"/>
</dbReference>